<dbReference type="InterPro" id="IPR048395">
    <property type="entry name" value="Glyco_hydro_31_C"/>
</dbReference>
<evidence type="ECO:0000259" key="4">
    <source>
        <dbReference type="Pfam" id="PF13802"/>
    </source>
</evidence>
<dbReference type="Gene3D" id="2.60.40.1180">
    <property type="entry name" value="Golgi alpha-mannosidase II"/>
    <property type="match status" value="2"/>
</dbReference>
<dbReference type="OrthoDB" id="176168at2"/>
<dbReference type="CDD" id="cd06604">
    <property type="entry name" value="GH31_glucosidase_II_MalA"/>
    <property type="match status" value="1"/>
</dbReference>
<dbReference type="CDD" id="cd14752">
    <property type="entry name" value="GH31_N"/>
    <property type="match status" value="1"/>
</dbReference>
<gene>
    <name evidence="7" type="ORF">D3P09_15885</name>
</gene>
<dbReference type="SUPFAM" id="SSF51011">
    <property type="entry name" value="Glycosyl hydrolase domain"/>
    <property type="match status" value="1"/>
</dbReference>
<keyword evidence="2" id="KW-0378">Hydrolase</keyword>
<dbReference type="InterPro" id="IPR017853">
    <property type="entry name" value="GH"/>
</dbReference>
<dbReference type="InterPro" id="IPR025887">
    <property type="entry name" value="Glyco_hydro_31_N_dom"/>
</dbReference>
<dbReference type="SUPFAM" id="SSF51445">
    <property type="entry name" value="(Trans)glycosidases"/>
    <property type="match status" value="1"/>
</dbReference>
<evidence type="ECO:0000313" key="8">
    <source>
        <dbReference type="Proteomes" id="UP000267798"/>
    </source>
</evidence>
<dbReference type="Pfam" id="PF17137">
    <property type="entry name" value="DUF5110"/>
    <property type="match status" value="1"/>
</dbReference>
<dbReference type="GO" id="GO:0005975">
    <property type="term" value="P:carbohydrate metabolic process"/>
    <property type="evidence" value="ECO:0007669"/>
    <property type="project" value="InterPro"/>
</dbReference>
<dbReference type="InterPro" id="IPR000322">
    <property type="entry name" value="Glyco_hydro_31_TIM"/>
</dbReference>
<dbReference type="RefSeq" id="WP_120111909.1">
    <property type="nucleotide sequence ID" value="NZ_QXQB01000003.1"/>
</dbReference>
<name>A0A3A6PE96_9BACL</name>
<proteinExistence type="inferred from homology"/>
<dbReference type="GO" id="GO:0030246">
    <property type="term" value="F:carbohydrate binding"/>
    <property type="evidence" value="ECO:0007669"/>
    <property type="project" value="InterPro"/>
</dbReference>
<dbReference type="Pfam" id="PF01055">
    <property type="entry name" value="Glyco_hydro_31_2nd"/>
    <property type="match status" value="1"/>
</dbReference>
<dbReference type="PANTHER" id="PTHR22762:SF166">
    <property type="entry name" value="ALPHA-GLUCOSIDASE"/>
    <property type="match status" value="1"/>
</dbReference>
<feature type="domain" description="Glycoside hydrolase family 31 N-terminal" evidence="4">
    <location>
        <begin position="46"/>
        <end position="215"/>
    </location>
</feature>
<keyword evidence="8" id="KW-1185">Reference proteome</keyword>
<evidence type="ECO:0000256" key="1">
    <source>
        <dbReference type="ARBA" id="ARBA00007806"/>
    </source>
</evidence>
<dbReference type="SUPFAM" id="SSF74650">
    <property type="entry name" value="Galactose mutarotase-like"/>
    <property type="match status" value="1"/>
</dbReference>
<dbReference type="EMBL" id="QXQB01000003">
    <property type="protein sequence ID" value="RJX38985.1"/>
    <property type="molecule type" value="Genomic_DNA"/>
</dbReference>
<dbReference type="Gene3D" id="3.20.20.80">
    <property type="entry name" value="Glycosidases"/>
    <property type="match status" value="1"/>
</dbReference>
<dbReference type="Proteomes" id="UP000267798">
    <property type="component" value="Unassembled WGS sequence"/>
</dbReference>
<organism evidence="7 8">
    <name type="scientific">Paenibacillus pinisoli</name>
    <dbReference type="NCBI Taxonomy" id="1276110"/>
    <lineage>
        <taxon>Bacteria</taxon>
        <taxon>Bacillati</taxon>
        <taxon>Bacillota</taxon>
        <taxon>Bacilli</taxon>
        <taxon>Bacillales</taxon>
        <taxon>Paenibacillaceae</taxon>
        <taxon>Paenibacillus</taxon>
    </lineage>
</organism>
<dbReference type="AlphaFoldDB" id="A0A3A6PE96"/>
<evidence type="ECO:0000259" key="5">
    <source>
        <dbReference type="Pfam" id="PF17137"/>
    </source>
</evidence>
<dbReference type="InterPro" id="IPR011013">
    <property type="entry name" value="Gal_mutarotase_sf_dom"/>
</dbReference>
<dbReference type="Pfam" id="PF21365">
    <property type="entry name" value="Glyco_hydro_31_3rd"/>
    <property type="match status" value="1"/>
</dbReference>
<feature type="domain" description="DUF5110" evidence="5">
    <location>
        <begin position="704"/>
        <end position="771"/>
    </location>
</feature>
<evidence type="ECO:0000259" key="6">
    <source>
        <dbReference type="Pfam" id="PF21365"/>
    </source>
</evidence>
<feature type="domain" description="Glycosyl hydrolase family 31 C-terminal" evidence="6">
    <location>
        <begin position="590"/>
        <end position="676"/>
    </location>
</feature>
<reference evidence="7 8" key="1">
    <citation type="submission" date="2018-09" db="EMBL/GenBank/DDBJ databases">
        <title>Paenibacillus aracenensis nov. sp. isolated from a cave in southern Spain.</title>
        <authorList>
            <person name="Jurado V."/>
            <person name="Gutierrez-Patricio S."/>
            <person name="Gonzalez-Pimentel J.L."/>
            <person name="Miller A.Z."/>
            <person name="Laiz L."/>
            <person name="Saiz-Jimenez C."/>
        </authorList>
    </citation>
    <scope>NUCLEOTIDE SEQUENCE [LARGE SCALE GENOMIC DNA]</scope>
    <source>
        <strain evidence="7 8">JCM 19203</strain>
    </source>
</reference>
<dbReference type="PANTHER" id="PTHR22762">
    <property type="entry name" value="ALPHA-GLUCOSIDASE"/>
    <property type="match status" value="1"/>
</dbReference>
<dbReference type="Pfam" id="PF13802">
    <property type="entry name" value="Gal_mutarotas_2"/>
    <property type="match status" value="1"/>
</dbReference>
<dbReference type="GO" id="GO:0004553">
    <property type="term" value="F:hydrolase activity, hydrolyzing O-glycosyl compounds"/>
    <property type="evidence" value="ECO:0007669"/>
    <property type="project" value="InterPro"/>
</dbReference>
<sequence>MLTSEAISPDKVRALGGAFGFLALGKATGVTTVEQGMNVAAEGGMLAVRVVQDGLIRVKLFTAEESGQPGMASTIAIVEDAASKEPAFTVEEEESAYVLTTELLRVGVDKEDGSVTFAEIGGMVVARQRGLLWNDLGAVTARFAASETVRYYGLGEKTGGLDKRGERYEMWNSDVYAPHVPEIDALYQSIPLLVVHEEEATYGLFLDNPGRTCFDMRSEGDGFLIQSETGSFDYYFIAGPAMKEVVGRYTSLTGRMELPPQWALGYHQSRYSYMSQDEVLELARTFREKDIPCDVIYLDIHYMEGYRVFTFDPVRFPDPRSMIAELKSMGIRIVPIVDPGVKLDLNYEVFREGVTAGYFCRKPSGEPFVGPVWPGQSVFPDFTEDAVSRWWGDLHTFYTEMGIEGAWNDMNEPAVFNESKTMDIDTIHGNNGSPVTHGEIHNLYGLLMSKATFEGLGRHLGGNRPFVLTRAGYAGIQRYAAVWTGDNRSFWEHMAMAMPMVLNLGLSGVSFAGPDIGGFAHHCSGELLARWTQMGALFPYCRNHSELSSIRQEPWSFGPEIEAICREYIGLRYRLMPLIYSVFRESAETGLPVIRPLVLEYPDDPSVANLSDQFLLGDSLLVAPIYRAGTDHRAVYLPSGRWQDYWTGETLEGGRHVLAYAPLDKLPLYVKAGGIIPHADVASSTMEWLSGSDSEEAAAGASVLSIDLYGGGAAESIFDYYEDDGLTVDYRGGSYYSARLSLREAEGIATFRVQLVRSGYAGGRVNWRLTFKGLSFLPHQVGVKRSGEGRDLAAADGDWTPVQAAEWQYDKVAGELTIEIDRPMDSIEITVRAHS</sequence>
<evidence type="ECO:0000256" key="2">
    <source>
        <dbReference type="RuleBase" id="RU361185"/>
    </source>
</evidence>
<feature type="domain" description="Glycoside hydrolase family 31 TIM barrel" evidence="3">
    <location>
        <begin position="257"/>
        <end position="581"/>
    </location>
</feature>
<keyword evidence="2" id="KW-0326">Glycosidase</keyword>
<dbReference type="Gene3D" id="2.60.40.1760">
    <property type="entry name" value="glycosyl hydrolase (family 31)"/>
    <property type="match status" value="1"/>
</dbReference>
<accession>A0A3A6PE96</accession>
<dbReference type="InterPro" id="IPR013780">
    <property type="entry name" value="Glyco_hydro_b"/>
</dbReference>
<comment type="caution">
    <text evidence="7">The sequence shown here is derived from an EMBL/GenBank/DDBJ whole genome shotgun (WGS) entry which is preliminary data.</text>
</comment>
<evidence type="ECO:0000259" key="3">
    <source>
        <dbReference type="Pfam" id="PF01055"/>
    </source>
</evidence>
<protein>
    <submittedName>
        <fullName evidence="7">DUF4968 domain-containing protein</fullName>
    </submittedName>
</protein>
<dbReference type="InterPro" id="IPR033403">
    <property type="entry name" value="DUF5110"/>
</dbReference>
<evidence type="ECO:0000313" key="7">
    <source>
        <dbReference type="EMBL" id="RJX38985.1"/>
    </source>
</evidence>
<comment type="similarity">
    <text evidence="1 2">Belongs to the glycosyl hydrolase 31 family.</text>
</comment>